<sequence length="62" mass="6527">MALIQHDGLVCASDGDGVESLSVLTEDADGALRLLGHRGAVRAELPPRLRLAALMPHRLEAA</sequence>
<evidence type="ECO:0000313" key="1">
    <source>
        <dbReference type="EMBL" id="THD07596.1"/>
    </source>
</evidence>
<organism evidence="1 2">
    <name type="scientific">Rhodanobacter lindaniclasticus</name>
    <dbReference type="NCBI Taxonomy" id="75310"/>
    <lineage>
        <taxon>Bacteria</taxon>
        <taxon>Pseudomonadati</taxon>
        <taxon>Pseudomonadota</taxon>
        <taxon>Gammaproteobacteria</taxon>
        <taxon>Lysobacterales</taxon>
        <taxon>Rhodanobacteraceae</taxon>
        <taxon>Rhodanobacter</taxon>
    </lineage>
</organism>
<proteinExistence type="predicted"/>
<protein>
    <submittedName>
        <fullName evidence="1">Uncharacterized protein</fullName>
    </submittedName>
</protein>
<dbReference type="Proteomes" id="UP000306317">
    <property type="component" value="Unassembled WGS sequence"/>
</dbReference>
<dbReference type="AlphaFoldDB" id="A0A4S3KG85"/>
<gene>
    <name evidence="1" type="ORF">B1991_08105</name>
</gene>
<accession>A0A4S3KG85</accession>
<reference evidence="1 2" key="1">
    <citation type="submission" date="2017-02" db="EMBL/GenBank/DDBJ databases">
        <title>Whole genome sequencing of Rhodanobacter lindaniclasticus DSM 17932.</title>
        <authorList>
            <person name="Kumar S."/>
            <person name="Patil P."/>
            <person name="Patil P.B."/>
        </authorList>
    </citation>
    <scope>NUCLEOTIDE SEQUENCE [LARGE SCALE GENOMIC DNA]</scope>
    <source>
        <strain evidence="1 2">DSM 17932</strain>
    </source>
</reference>
<dbReference type="EMBL" id="MWIO01000025">
    <property type="protein sequence ID" value="THD07596.1"/>
    <property type="molecule type" value="Genomic_DNA"/>
</dbReference>
<dbReference type="RefSeq" id="WP_136258216.1">
    <property type="nucleotide sequence ID" value="NZ_MWIO01000025.1"/>
</dbReference>
<dbReference type="OrthoDB" id="9802481at2"/>
<keyword evidence="2" id="KW-1185">Reference proteome</keyword>
<name>A0A4S3KG85_9GAMM</name>
<evidence type="ECO:0000313" key="2">
    <source>
        <dbReference type="Proteomes" id="UP000306317"/>
    </source>
</evidence>
<comment type="caution">
    <text evidence="1">The sequence shown here is derived from an EMBL/GenBank/DDBJ whole genome shotgun (WGS) entry which is preliminary data.</text>
</comment>